<evidence type="ECO:0000256" key="3">
    <source>
        <dbReference type="ARBA" id="ARBA00022960"/>
    </source>
</evidence>
<name>A0A1T4LDR5_9FUSO</name>
<comment type="catalytic activity">
    <reaction evidence="1 8">
        <text>L-glutamate = D-glutamate</text>
        <dbReference type="Rhea" id="RHEA:12813"/>
        <dbReference type="ChEBI" id="CHEBI:29985"/>
        <dbReference type="ChEBI" id="CHEBI:29986"/>
        <dbReference type="EC" id="5.1.1.3"/>
    </reaction>
</comment>
<feature type="binding site" evidence="8">
    <location>
        <begin position="8"/>
        <end position="9"/>
    </location>
    <ligand>
        <name>substrate</name>
    </ligand>
</feature>
<dbReference type="PROSITE" id="PS00924">
    <property type="entry name" value="ASP_GLU_RACEMASE_2"/>
    <property type="match status" value="1"/>
</dbReference>
<evidence type="ECO:0000256" key="1">
    <source>
        <dbReference type="ARBA" id="ARBA00001602"/>
    </source>
</evidence>
<dbReference type="GO" id="GO:0071555">
    <property type="term" value="P:cell wall organization"/>
    <property type="evidence" value="ECO:0007669"/>
    <property type="project" value="UniProtKB-KW"/>
</dbReference>
<evidence type="ECO:0000256" key="2">
    <source>
        <dbReference type="ARBA" id="ARBA00013090"/>
    </source>
</evidence>
<comment type="similarity">
    <text evidence="8">Belongs to the aspartate/glutamate racemases family.</text>
</comment>
<accession>A0A1T4LDR5</accession>
<gene>
    <name evidence="8" type="primary">murI</name>
    <name evidence="9" type="ORF">SAMN02745174_00803</name>
</gene>
<evidence type="ECO:0000256" key="4">
    <source>
        <dbReference type="ARBA" id="ARBA00022984"/>
    </source>
</evidence>
<comment type="pathway">
    <text evidence="8">Cell wall biogenesis; peptidoglycan biosynthesis.</text>
</comment>
<dbReference type="Gene3D" id="3.40.50.1860">
    <property type="match status" value="2"/>
</dbReference>
<comment type="function">
    <text evidence="8">Provides the (R)-glutamate required for cell wall biosynthesis.</text>
</comment>
<dbReference type="FunFam" id="3.40.50.1860:FF:000002">
    <property type="entry name" value="Glutamate racemase"/>
    <property type="match status" value="1"/>
</dbReference>
<dbReference type="OrthoDB" id="9801055at2"/>
<keyword evidence="4 8" id="KW-0573">Peptidoglycan synthesis</keyword>
<keyword evidence="10" id="KW-1185">Reference proteome</keyword>
<dbReference type="HAMAP" id="MF_00258">
    <property type="entry name" value="Glu_racemase"/>
    <property type="match status" value="1"/>
</dbReference>
<dbReference type="UniPathway" id="UPA00219"/>
<keyword evidence="5 8" id="KW-0413">Isomerase</keyword>
<proteinExistence type="inferred from homology"/>
<evidence type="ECO:0000313" key="9">
    <source>
        <dbReference type="EMBL" id="SJZ52624.1"/>
    </source>
</evidence>
<reference evidence="9 10" key="1">
    <citation type="submission" date="2017-02" db="EMBL/GenBank/DDBJ databases">
        <authorList>
            <person name="Peterson S.W."/>
        </authorList>
    </citation>
    <scope>NUCLEOTIDE SEQUENCE [LARGE SCALE GENOMIC DNA]</scope>
    <source>
        <strain evidence="9 10">ATCC 700028</strain>
    </source>
</reference>
<feature type="binding site" evidence="8">
    <location>
        <begin position="40"/>
        <end position="41"/>
    </location>
    <ligand>
        <name>substrate</name>
    </ligand>
</feature>
<feature type="active site" description="Proton donor/acceptor" evidence="8">
    <location>
        <position position="71"/>
    </location>
</feature>
<protein>
    <recommendedName>
        <fullName evidence="7 8">Glutamate racemase</fullName>
        <ecNumber evidence="2 8">5.1.1.3</ecNumber>
    </recommendedName>
</protein>
<dbReference type="AlphaFoldDB" id="A0A1T4LDR5"/>
<feature type="binding site" evidence="8">
    <location>
        <begin position="186"/>
        <end position="187"/>
    </location>
    <ligand>
        <name>substrate</name>
    </ligand>
</feature>
<dbReference type="NCBIfam" id="TIGR00067">
    <property type="entry name" value="glut_race"/>
    <property type="match status" value="1"/>
</dbReference>
<dbReference type="STRING" id="180163.SAMN02745174_00803"/>
<dbReference type="GO" id="GO:0008881">
    <property type="term" value="F:glutamate racemase activity"/>
    <property type="evidence" value="ECO:0007669"/>
    <property type="project" value="UniProtKB-UniRule"/>
</dbReference>
<dbReference type="RefSeq" id="WP_078693340.1">
    <property type="nucleotide sequence ID" value="NZ_FUWX01000006.1"/>
</dbReference>
<dbReference type="InterPro" id="IPR004391">
    <property type="entry name" value="Glu_race"/>
</dbReference>
<evidence type="ECO:0000256" key="7">
    <source>
        <dbReference type="ARBA" id="ARBA00070053"/>
    </source>
</evidence>
<dbReference type="SUPFAM" id="SSF53681">
    <property type="entry name" value="Aspartate/glutamate racemase"/>
    <property type="match status" value="2"/>
</dbReference>
<dbReference type="PANTHER" id="PTHR21198:SF2">
    <property type="entry name" value="GLUTAMATE RACEMASE"/>
    <property type="match status" value="1"/>
</dbReference>
<dbReference type="InterPro" id="IPR018187">
    <property type="entry name" value="Asp/Glu_racemase_AS_1"/>
</dbReference>
<dbReference type="InterPro" id="IPR015942">
    <property type="entry name" value="Asp/Glu/hydantoin_racemase"/>
</dbReference>
<evidence type="ECO:0000256" key="8">
    <source>
        <dbReference type="HAMAP-Rule" id="MF_00258"/>
    </source>
</evidence>
<evidence type="ECO:0000256" key="6">
    <source>
        <dbReference type="ARBA" id="ARBA00023316"/>
    </source>
</evidence>
<dbReference type="GO" id="GO:0008360">
    <property type="term" value="P:regulation of cell shape"/>
    <property type="evidence" value="ECO:0007669"/>
    <property type="project" value="UniProtKB-KW"/>
</dbReference>
<dbReference type="InterPro" id="IPR033134">
    <property type="entry name" value="Asp/Glu_racemase_AS_2"/>
</dbReference>
<dbReference type="PROSITE" id="PS00923">
    <property type="entry name" value="ASP_GLU_RACEMASE_1"/>
    <property type="match status" value="1"/>
</dbReference>
<dbReference type="InterPro" id="IPR001920">
    <property type="entry name" value="Asp/Glu_race"/>
</dbReference>
<keyword evidence="6 8" id="KW-0961">Cell wall biogenesis/degradation</keyword>
<organism evidence="9 10">
    <name type="scientific">Cetobacterium ceti</name>
    <dbReference type="NCBI Taxonomy" id="180163"/>
    <lineage>
        <taxon>Bacteria</taxon>
        <taxon>Fusobacteriati</taxon>
        <taxon>Fusobacteriota</taxon>
        <taxon>Fusobacteriia</taxon>
        <taxon>Fusobacteriales</taxon>
        <taxon>Fusobacteriaceae</taxon>
        <taxon>Cetobacterium</taxon>
    </lineage>
</organism>
<sequence>MYKIGVFDSGVGGLTVLKEIEALLPNSHIIYFADNVNSPYGDKTGDEITKLCIRIAYFLTMRNVDAIVIACNTATAAAFETLKKKFNVPIIGVIEPGVRTALKASKNGDISVIGTLATMNLNAYKKTFFALAGEKIKITQRGCKLLCPMIENGWIDKYTSYFTDEILRLYLEGISENSDTLILGCTHYPLIKDDIRKFFTKTIIDPAHETALELLHSLKNTEPKNKNIKPLVQFIVSGEINNFRKIAEKFLKRDISNIIKMDISY</sequence>
<dbReference type="PANTHER" id="PTHR21198">
    <property type="entry name" value="GLUTAMATE RACEMASE"/>
    <property type="match status" value="1"/>
</dbReference>
<dbReference type="Pfam" id="PF01177">
    <property type="entry name" value="Asp_Glu_race"/>
    <property type="match status" value="1"/>
</dbReference>
<evidence type="ECO:0000313" key="10">
    <source>
        <dbReference type="Proteomes" id="UP000191153"/>
    </source>
</evidence>
<dbReference type="Proteomes" id="UP000191153">
    <property type="component" value="Unassembled WGS sequence"/>
</dbReference>
<dbReference type="GO" id="GO:0009252">
    <property type="term" value="P:peptidoglycan biosynthetic process"/>
    <property type="evidence" value="ECO:0007669"/>
    <property type="project" value="UniProtKB-UniRule"/>
</dbReference>
<feature type="active site" description="Proton donor/acceptor" evidence="8">
    <location>
        <position position="185"/>
    </location>
</feature>
<dbReference type="EC" id="5.1.1.3" evidence="2 8"/>
<keyword evidence="3 8" id="KW-0133">Cell shape</keyword>
<evidence type="ECO:0000256" key="5">
    <source>
        <dbReference type="ARBA" id="ARBA00023235"/>
    </source>
</evidence>
<dbReference type="EMBL" id="FUWX01000006">
    <property type="protein sequence ID" value="SJZ52624.1"/>
    <property type="molecule type" value="Genomic_DNA"/>
</dbReference>
<feature type="binding site" evidence="8">
    <location>
        <begin position="72"/>
        <end position="73"/>
    </location>
    <ligand>
        <name>substrate</name>
    </ligand>
</feature>